<proteinExistence type="predicted"/>
<accession>A0A9P7YER9</accession>
<reference evidence="2" key="1">
    <citation type="journal article" date="2021" name="IMA Fungus">
        <title>Genomic characterization of three marine fungi, including Emericellopsis atlantica sp. nov. with signatures of a generalist lifestyle and marine biomass degradation.</title>
        <authorList>
            <person name="Hagestad O.C."/>
            <person name="Hou L."/>
            <person name="Andersen J.H."/>
            <person name="Hansen E.H."/>
            <person name="Altermark B."/>
            <person name="Li C."/>
            <person name="Kuhnert E."/>
            <person name="Cox R.J."/>
            <person name="Crous P.W."/>
            <person name="Spatafora J.W."/>
            <person name="Lail K."/>
            <person name="Amirebrahimi M."/>
            <person name="Lipzen A."/>
            <person name="Pangilinan J."/>
            <person name="Andreopoulos W."/>
            <person name="Hayes R.D."/>
            <person name="Ng V."/>
            <person name="Grigoriev I.V."/>
            <person name="Jackson S.A."/>
            <person name="Sutton T.D.S."/>
            <person name="Dobson A.D.W."/>
            <person name="Rama T."/>
        </authorList>
    </citation>
    <scope>NUCLEOTIDE SEQUENCE</scope>
    <source>
        <strain evidence="2">TRa018bII</strain>
    </source>
</reference>
<dbReference type="EMBL" id="MU251555">
    <property type="protein sequence ID" value="KAG9232311.1"/>
    <property type="molecule type" value="Genomic_DNA"/>
</dbReference>
<feature type="region of interest" description="Disordered" evidence="1">
    <location>
        <begin position="199"/>
        <end position="351"/>
    </location>
</feature>
<gene>
    <name evidence="2" type="ORF">BJ875DRAFT_497588</name>
</gene>
<evidence type="ECO:0000313" key="3">
    <source>
        <dbReference type="Proteomes" id="UP000824998"/>
    </source>
</evidence>
<evidence type="ECO:0000256" key="1">
    <source>
        <dbReference type="SAM" id="MobiDB-lite"/>
    </source>
</evidence>
<name>A0A9P7YER9_9HELO</name>
<dbReference type="Proteomes" id="UP000824998">
    <property type="component" value="Unassembled WGS sequence"/>
</dbReference>
<evidence type="ECO:0000313" key="2">
    <source>
        <dbReference type="EMBL" id="KAG9232311.1"/>
    </source>
</evidence>
<keyword evidence="3" id="KW-1185">Reference proteome</keyword>
<feature type="compositionally biased region" description="Low complexity" evidence="1">
    <location>
        <begin position="287"/>
        <end position="301"/>
    </location>
</feature>
<sequence>MPPQNDILVLENRQRMINPVPYPEDPEDTDESRPYFGKFRRDGCRFPSNYAPFNQLVDMFKRERSIIPSTEPLARVINHYKGCLPDSFDKVYRENRHTMGKQSRAMLQRHIKEAAAEVLGRHISNGGNFEPKSTAKASIQAPKMYFPVLTNDNGNTVEATSLTQISRRRLISVKEINFRKKMQQLHTTPTTPFFSGALQHSESQRMTSNNQPCRSNVSLGSESRQINEFRTNANRTFTPSLTQNRGKPNTNLSASSPINQDPMPQCQQLCQKRRSFEAAPSSELASKKTTSKLPTKSSKFSPEVAQNIPVSQECQRAEVPSKTKKPNLQPLKSNRKRTITESQSDVGRDANSKSEMAIVPSFPVKVANTVEYRKMMAQIREAELVLQTRQAEPDLHRMKTKAEAMEMEHDAEEV</sequence>
<organism evidence="2 3">
    <name type="scientific">Amylocarpus encephaloides</name>
    <dbReference type="NCBI Taxonomy" id="45428"/>
    <lineage>
        <taxon>Eukaryota</taxon>
        <taxon>Fungi</taxon>
        <taxon>Dikarya</taxon>
        <taxon>Ascomycota</taxon>
        <taxon>Pezizomycotina</taxon>
        <taxon>Leotiomycetes</taxon>
        <taxon>Helotiales</taxon>
        <taxon>Helotiales incertae sedis</taxon>
        <taxon>Amylocarpus</taxon>
    </lineage>
</organism>
<comment type="caution">
    <text evidence="2">The sequence shown here is derived from an EMBL/GenBank/DDBJ whole genome shotgun (WGS) entry which is preliminary data.</text>
</comment>
<dbReference type="AlphaFoldDB" id="A0A9P7YER9"/>
<feature type="compositionally biased region" description="Polar residues" evidence="1">
    <location>
        <begin position="199"/>
        <end position="259"/>
    </location>
</feature>
<protein>
    <submittedName>
        <fullName evidence="2">Uncharacterized protein</fullName>
    </submittedName>
</protein>